<dbReference type="Proteomes" id="UP000325811">
    <property type="component" value="Plasmid pI"/>
</dbReference>
<dbReference type="EMBL" id="LR699555">
    <property type="protein sequence ID" value="VVD30992.1"/>
    <property type="molecule type" value="Genomic_DNA"/>
</dbReference>
<protein>
    <recommendedName>
        <fullName evidence="1">DUF5710 domain-containing protein</fullName>
    </recommendedName>
</protein>
<keyword evidence="2" id="KW-0614">Plasmid</keyword>
<dbReference type="Pfam" id="PF18974">
    <property type="entry name" value="DUF5710"/>
    <property type="match status" value="1"/>
</dbReference>
<geneLocation type="plasmid" evidence="2 3">
    <name>pI</name>
</geneLocation>
<name>A0A5Q4YWQ6_9BURK</name>
<evidence type="ECO:0000313" key="3">
    <source>
        <dbReference type="Proteomes" id="UP000325811"/>
    </source>
</evidence>
<keyword evidence="3" id="KW-1185">Reference proteome</keyword>
<dbReference type="RefSeq" id="WP_165189950.1">
    <property type="nucleotide sequence ID" value="NZ_LR699555.1"/>
</dbReference>
<dbReference type="AlphaFoldDB" id="A0A5Q4YWQ6"/>
<reference evidence="2 3" key="1">
    <citation type="submission" date="2019-08" db="EMBL/GenBank/DDBJ databases">
        <authorList>
            <person name="Herpell B J."/>
        </authorList>
    </citation>
    <scope>NUCLEOTIDE SEQUENCE [LARGE SCALE GENOMIC DNA]</scope>
    <source>
        <strain evidence="3">Msb3</strain>
        <plasmid evidence="2 3">pI</plasmid>
    </source>
</reference>
<gene>
    <name evidence="2" type="ORF">PDMSB3_0156</name>
</gene>
<feature type="domain" description="DUF5710" evidence="1">
    <location>
        <begin position="56"/>
        <end position="98"/>
    </location>
</feature>
<dbReference type="KEGG" id="pdio:PDMSB3_0156.2"/>
<dbReference type="InterPro" id="IPR043764">
    <property type="entry name" value="DUF5710"/>
</dbReference>
<proteinExistence type="predicted"/>
<organism evidence="2 3">
    <name type="scientific">Paraburkholderia dioscoreae</name>
    <dbReference type="NCBI Taxonomy" id="2604047"/>
    <lineage>
        <taxon>Bacteria</taxon>
        <taxon>Pseudomonadati</taxon>
        <taxon>Pseudomonadota</taxon>
        <taxon>Betaproteobacteria</taxon>
        <taxon>Burkholderiales</taxon>
        <taxon>Burkholderiaceae</taxon>
        <taxon>Paraburkholderia</taxon>
    </lineage>
</organism>
<sequence length="532" mass="58100">MYATMSRRNTTAEDRALAQTLASARQSRATPRHSVGGVASKLSASQRAQLMEPGQRLFLAVPAGDIAKARALGAEFDSEQRVCWIPRSADRAPFSKWLLEGSALDLAGINKEDVLDAFADAMEDYGLERETPEPDGKWHNVMLKGAKGPKKGAYVLNLFPVPKGFIRNFLGDEGVWRYDGVRLAPEQRAVLNAQARERTLAREREIEREHTKIAEKTASIFEGLSERDAAQQGYCSRKKVGGYGVRVARNGVDDIAGLLNLEEFRPSKETFLVIPARDIDGRLWTVQAISDRADGLKLFASGARKKGTFHIIGADSVAALCKCPAVLFAEGYATAASLFEATSLPVVIAFDADNLVEVAKLLQSRLPRRQPKLVCADNDQFFIEKTLARIRPILSQGIAPIETVKVIAGSGSLVREVSLAGYQADGIWHETPKGKYKLELESVQGVVRVATAHIVEKGRTHDVRLILRNKGLESAQEAAHALRCKSLLPSFDSVAGSPTDFNDLANAEGRERVAALIQSVLPFDLPVPNVQQ</sequence>
<evidence type="ECO:0000259" key="1">
    <source>
        <dbReference type="Pfam" id="PF18974"/>
    </source>
</evidence>
<evidence type="ECO:0000313" key="2">
    <source>
        <dbReference type="EMBL" id="VVD30992.1"/>
    </source>
</evidence>
<accession>A0A5Q4YWQ6</accession>